<proteinExistence type="predicted"/>
<accession>A0A482VTY5</accession>
<keyword evidence="2" id="KW-1185">Reference proteome</keyword>
<gene>
    <name evidence="1" type="ORF">BDFB_012857</name>
</gene>
<evidence type="ECO:0000313" key="1">
    <source>
        <dbReference type="EMBL" id="RZC36190.1"/>
    </source>
</evidence>
<dbReference type="Proteomes" id="UP000292052">
    <property type="component" value="Unassembled WGS sequence"/>
</dbReference>
<name>A0A482VTY5_ASBVE</name>
<organism evidence="1 2">
    <name type="scientific">Asbolus verrucosus</name>
    <name type="common">Desert ironclad beetle</name>
    <dbReference type="NCBI Taxonomy" id="1661398"/>
    <lineage>
        <taxon>Eukaryota</taxon>
        <taxon>Metazoa</taxon>
        <taxon>Ecdysozoa</taxon>
        <taxon>Arthropoda</taxon>
        <taxon>Hexapoda</taxon>
        <taxon>Insecta</taxon>
        <taxon>Pterygota</taxon>
        <taxon>Neoptera</taxon>
        <taxon>Endopterygota</taxon>
        <taxon>Coleoptera</taxon>
        <taxon>Polyphaga</taxon>
        <taxon>Cucujiformia</taxon>
        <taxon>Tenebrionidae</taxon>
        <taxon>Pimeliinae</taxon>
        <taxon>Asbolus</taxon>
    </lineage>
</organism>
<dbReference type="AlphaFoldDB" id="A0A482VTY5"/>
<dbReference type="EMBL" id="QDEB01064318">
    <property type="protein sequence ID" value="RZC36190.1"/>
    <property type="molecule type" value="Genomic_DNA"/>
</dbReference>
<comment type="caution">
    <text evidence="1">The sequence shown here is derived from an EMBL/GenBank/DDBJ whole genome shotgun (WGS) entry which is preliminary data.</text>
</comment>
<evidence type="ECO:0000313" key="2">
    <source>
        <dbReference type="Proteomes" id="UP000292052"/>
    </source>
</evidence>
<reference evidence="1 2" key="1">
    <citation type="submission" date="2017-03" db="EMBL/GenBank/DDBJ databases">
        <title>Genome of the blue death feigning beetle - Asbolus verrucosus.</title>
        <authorList>
            <person name="Rider S.D."/>
        </authorList>
    </citation>
    <scope>NUCLEOTIDE SEQUENCE [LARGE SCALE GENOMIC DNA]</scope>
    <source>
        <strain evidence="1">Butters</strain>
        <tissue evidence="1">Head and leg muscle</tissue>
    </source>
</reference>
<protein>
    <submittedName>
        <fullName evidence="1">Uncharacterized protein</fullName>
    </submittedName>
</protein>
<sequence length="66" mass="7670">MHWGRLGVSVNTNMQGISVKIDNSQHSPNSLDELRHRIQEPWNEILQPEIDILIYNMLSRGDATHY</sequence>